<dbReference type="InterPro" id="IPR036397">
    <property type="entry name" value="RNaseH_sf"/>
</dbReference>
<dbReference type="Gene3D" id="3.30.420.10">
    <property type="entry name" value="Ribonuclease H-like superfamily/Ribonuclease H"/>
    <property type="match status" value="1"/>
</dbReference>
<dbReference type="GO" id="GO:0003676">
    <property type="term" value="F:nucleic acid binding"/>
    <property type="evidence" value="ECO:0007669"/>
    <property type="project" value="InterPro"/>
</dbReference>
<evidence type="ECO:0000313" key="2">
    <source>
        <dbReference type="Proteomes" id="UP000294530"/>
    </source>
</evidence>
<reference evidence="1 2" key="1">
    <citation type="journal article" date="2021" name="Genome Biol.">
        <title>AFLAP: assembly-free linkage analysis pipeline using k-mers from genome sequencing data.</title>
        <authorList>
            <person name="Fletcher K."/>
            <person name="Zhang L."/>
            <person name="Gil J."/>
            <person name="Han R."/>
            <person name="Cavanaugh K."/>
            <person name="Michelmore R."/>
        </authorList>
    </citation>
    <scope>NUCLEOTIDE SEQUENCE [LARGE SCALE GENOMIC DNA]</scope>
    <source>
        <strain evidence="1 2">SF5</strain>
    </source>
</reference>
<dbReference type="AlphaFoldDB" id="A0A976NYX3"/>
<dbReference type="GeneID" id="94352167"/>
<dbReference type="PANTHER" id="PTHR47169:SF2">
    <property type="entry name" value="OS01G0541250 PROTEIN"/>
    <property type="match status" value="1"/>
</dbReference>
<comment type="caution">
    <text evidence="1">The sequence shown here is derived from an EMBL/GenBank/DDBJ whole genome shotgun (WGS) entry which is preliminary data.</text>
</comment>
<dbReference type="Proteomes" id="UP000294530">
    <property type="component" value="Unassembled WGS sequence"/>
</dbReference>
<dbReference type="KEGG" id="blac:94352167"/>
<proteinExistence type="predicted"/>
<dbReference type="PANTHER" id="PTHR47169">
    <property type="entry name" value="OS01G0541250 PROTEIN"/>
    <property type="match status" value="1"/>
</dbReference>
<accession>A0A976NYX3</accession>
<dbReference type="OrthoDB" id="168403at2759"/>
<organism evidence="1 2">
    <name type="scientific">Bremia lactucae</name>
    <name type="common">Lettuce downy mildew</name>
    <dbReference type="NCBI Taxonomy" id="4779"/>
    <lineage>
        <taxon>Eukaryota</taxon>
        <taxon>Sar</taxon>
        <taxon>Stramenopiles</taxon>
        <taxon>Oomycota</taxon>
        <taxon>Peronosporomycetes</taxon>
        <taxon>Peronosporales</taxon>
        <taxon>Peronosporaceae</taxon>
        <taxon>Bremia</taxon>
    </lineage>
</organism>
<keyword evidence="2" id="KW-1185">Reference proteome</keyword>
<name>A0A976NYX3_BRELC</name>
<sequence>MVVVEPIITRQTADANVLDLGFFNAIQALQHQKVMNSIDELIAAVQAAIKELNRTKLNKVFLT</sequence>
<protein>
    <submittedName>
        <fullName evidence="1">Uncharacterized protein</fullName>
    </submittedName>
</protein>
<evidence type="ECO:0000313" key="1">
    <source>
        <dbReference type="EMBL" id="TDH73135.1"/>
    </source>
</evidence>
<gene>
    <name evidence="1" type="ORF">CCR75_008444</name>
</gene>
<dbReference type="RefSeq" id="XP_067822634.1">
    <property type="nucleotide sequence ID" value="XM_067966496.1"/>
</dbReference>
<dbReference type="EMBL" id="SHOA02000036">
    <property type="protein sequence ID" value="TDH73135.1"/>
    <property type="molecule type" value="Genomic_DNA"/>
</dbReference>